<dbReference type="InterPro" id="IPR027469">
    <property type="entry name" value="Cation_efflux_TMD_sf"/>
</dbReference>
<evidence type="ECO:0000256" key="6">
    <source>
        <dbReference type="ARBA" id="ARBA00022989"/>
    </source>
</evidence>
<feature type="transmembrane region" description="Helical" evidence="9">
    <location>
        <begin position="114"/>
        <end position="135"/>
    </location>
</feature>
<dbReference type="FunFam" id="1.20.1510.10:FF:000024">
    <property type="entry name" value="Solute carrier family 30 (Zinc transporter), member 1"/>
    <property type="match status" value="1"/>
</dbReference>
<dbReference type="Pfam" id="PF16916">
    <property type="entry name" value="ZT_dimer"/>
    <property type="match status" value="1"/>
</dbReference>
<dbReference type="Pfam" id="PF01545">
    <property type="entry name" value="Cation_efflux"/>
    <property type="match status" value="2"/>
</dbReference>
<keyword evidence="5" id="KW-0862">Zinc</keyword>
<dbReference type="GeneID" id="37045318"/>
<feature type="transmembrane region" description="Helical" evidence="9">
    <location>
        <begin position="384"/>
        <end position="401"/>
    </location>
</feature>
<feature type="transmembrane region" description="Helical" evidence="9">
    <location>
        <begin position="349"/>
        <end position="372"/>
    </location>
</feature>
<evidence type="ECO:0000313" key="13">
    <source>
        <dbReference type="Proteomes" id="UP000245768"/>
    </source>
</evidence>
<evidence type="ECO:0000256" key="1">
    <source>
        <dbReference type="ARBA" id="ARBA00004141"/>
    </source>
</evidence>
<dbReference type="GO" id="GO:0005385">
    <property type="term" value="F:zinc ion transmembrane transporter activity"/>
    <property type="evidence" value="ECO:0007669"/>
    <property type="project" value="TreeGrafter"/>
</dbReference>
<dbReference type="GO" id="GO:0006882">
    <property type="term" value="P:intracellular zinc ion homeostasis"/>
    <property type="evidence" value="ECO:0007669"/>
    <property type="project" value="TreeGrafter"/>
</dbReference>
<name>A0A316Z1U7_9BASI</name>
<sequence>MVEFGKQARIMTLLGIDVVFFLVEIIVGYSVGSLALVADSFHMLNDVMSLVVALYAVKLSQSGQEKRDPRYSYGWQRAEILGALINGVFLLALCFSIFMEALERMFNVSEVKNPRLVVVVGSLGLASNIVGLFLFHDHGHSHGGGHSHSHSHGGEVADHADGHAHNGHAHDHDGGNKSKALPNAETGQDRERAASTSTTSTAIEEQSARRARADSVESLYVHPAQTRAAVVRQAHDLGYDSSAPSSSSAGHGDSERDRLLHRTAGAKGYGTSSDGHGHNHDHAHDHDDEYDHDVESGDAKKKGGFMGGIFKRNKGKSSEHDHSHGGGGGHSHAHGHSHGGEGSMNMQGVFLHVLGDALGNVGVIASGLFIAFTSYSWRYYTDPAISFLITIIIFHSALPLVKSASFILLQGVPSSVPLEAVRSALLEVDGVLSVHELHIWQLSEQKNVASVHVLVDVDEAGLSTPSAAPEAGPDQVDALGGEGGLAIPQEHKYMSIAAQIRGKLHTFSIHSSTIQPEFVRGGMRGAAKAHGVEIDESTSDQKGKLVTTKGETVQSQLFTNETACLISCGPDGDCVEAACCPPVETSRRNSGSGIVKSSSASTKSR</sequence>
<dbReference type="InParanoid" id="A0A316Z1U7"/>
<evidence type="ECO:0000256" key="5">
    <source>
        <dbReference type="ARBA" id="ARBA00022833"/>
    </source>
</evidence>
<dbReference type="InterPro" id="IPR027470">
    <property type="entry name" value="Cation_efflux_CTD"/>
</dbReference>
<dbReference type="InterPro" id="IPR036837">
    <property type="entry name" value="Cation_efflux_CTD_sf"/>
</dbReference>
<evidence type="ECO:0000313" key="12">
    <source>
        <dbReference type="EMBL" id="PWN94165.1"/>
    </source>
</evidence>
<evidence type="ECO:0000256" key="4">
    <source>
        <dbReference type="ARBA" id="ARBA00022692"/>
    </source>
</evidence>
<feature type="domain" description="Cation efflux protein transmembrane" evidence="10">
    <location>
        <begin position="14"/>
        <end position="157"/>
    </location>
</feature>
<evidence type="ECO:0000256" key="9">
    <source>
        <dbReference type="SAM" id="Phobius"/>
    </source>
</evidence>
<dbReference type="NCBIfam" id="TIGR01297">
    <property type="entry name" value="CDF"/>
    <property type="match status" value="2"/>
</dbReference>
<protein>
    <recommendedName>
        <fullName evidence="14">Cation efflux protein</fullName>
    </recommendedName>
</protein>
<dbReference type="FunCoup" id="A0A316Z1U7">
    <property type="interactions" value="108"/>
</dbReference>
<feature type="domain" description="Cation efflux protein cytoplasmic" evidence="11">
    <location>
        <begin position="416"/>
        <end position="457"/>
    </location>
</feature>
<comment type="similarity">
    <text evidence="2">Belongs to the cation diffusion facilitator (CDF) transporter (TC 2.A.4) family. SLC30A subfamily.</text>
</comment>
<dbReference type="GO" id="GO:0016020">
    <property type="term" value="C:membrane"/>
    <property type="evidence" value="ECO:0007669"/>
    <property type="project" value="UniProtKB-SubCell"/>
</dbReference>
<proteinExistence type="inferred from homology"/>
<organism evidence="12 13">
    <name type="scientific">Acaromyces ingoldii</name>
    <dbReference type="NCBI Taxonomy" id="215250"/>
    <lineage>
        <taxon>Eukaryota</taxon>
        <taxon>Fungi</taxon>
        <taxon>Dikarya</taxon>
        <taxon>Basidiomycota</taxon>
        <taxon>Ustilaginomycotina</taxon>
        <taxon>Exobasidiomycetes</taxon>
        <taxon>Exobasidiales</taxon>
        <taxon>Cryptobasidiaceae</taxon>
        <taxon>Acaromyces</taxon>
    </lineage>
</organism>
<gene>
    <name evidence="12" type="ORF">FA10DRAFT_277781</name>
</gene>
<evidence type="ECO:0000256" key="2">
    <source>
        <dbReference type="ARBA" id="ARBA00008873"/>
    </source>
</evidence>
<feature type="compositionally biased region" description="Basic and acidic residues" evidence="8">
    <location>
        <begin position="275"/>
        <end position="301"/>
    </location>
</feature>
<dbReference type="Proteomes" id="UP000245768">
    <property type="component" value="Unassembled WGS sequence"/>
</dbReference>
<feature type="region of interest" description="Disordered" evidence="8">
    <location>
        <begin position="584"/>
        <end position="605"/>
    </location>
</feature>
<dbReference type="PANTHER" id="PTHR45820">
    <property type="entry name" value="FI23527P1"/>
    <property type="match status" value="1"/>
</dbReference>
<dbReference type="SUPFAM" id="SSF160240">
    <property type="entry name" value="Cation efflux protein cytoplasmic domain-like"/>
    <property type="match status" value="1"/>
</dbReference>
<keyword evidence="7 9" id="KW-0472">Membrane</keyword>
<feature type="compositionally biased region" description="Basic residues" evidence="8">
    <location>
        <begin position="141"/>
        <end position="151"/>
    </location>
</feature>
<dbReference type="InterPro" id="IPR058533">
    <property type="entry name" value="Cation_efflux_TM"/>
</dbReference>
<dbReference type="PANTHER" id="PTHR45820:SF4">
    <property type="entry name" value="ZINC TRANSPORTER 63C, ISOFORM F"/>
    <property type="match status" value="1"/>
</dbReference>
<accession>A0A316Z1U7</accession>
<dbReference type="OrthoDB" id="9944568at2759"/>
<dbReference type="EMBL" id="KZ819634">
    <property type="protein sequence ID" value="PWN94165.1"/>
    <property type="molecule type" value="Genomic_DNA"/>
</dbReference>
<evidence type="ECO:0000256" key="3">
    <source>
        <dbReference type="ARBA" id="ARBA00022448"/>
    </source>
</evidence>
<keyword evidence="3" id="KW-0813">Transport</keyword>
<keyword evidence="6 9" id="KW-1133">Transmembrane helix</keyword>
<comment type="subcellular location">
    <subcellularLocation>
        <location evidence="1">Membrane</location>
        <topology evidence="1">Multi-pass membrane protein</topology>
    </subcellularLocation>
</comment>
<evidence type="ECO:0008006" key="14">
    <source>
        <dbReference type="Google" id="ProtNLM"/>
    </source>
</evidence>
<feature type="transmembrane region" description="Helical" evidence="9">
    <location>
        <begin position="12"/>
        <end position="35"/>
    </location>
</feature>
<dbReference type="SUPFAM" id="SSF161111">
    <property type="entry name" value="Cation efflux protein transmembrane domain-like"/>
    <property type="match status" value="1"/>
</dbReference>
<dbReference type="STRING" id="215250.A0A316Z1U7"/>
<feature type="region of interest" description="Disordered" evidence="8">
    <location>
        <begin position="141"/>
        <end position="211"/>
    </location>
</feature>
<dbReference type="InterPro" id="IPR002524">
    <property type="entry name" value="Cation_efflux"/>
</dbReference>
<feature type="compositionally biased region" description="Low complexity" evidence="8">
    <location>
        <begin position="590"/>
        <end position="605"/>
    </location>
</feature>
<dbReference type="RefSeq" id="XP_025381363.1">
    <property type="nucleotide sequence ID" value="XM_025523402.1"/>
</dbReference>
<dbReference type="Gene3D" id="1.20.1510.10">
    <property type="entry name" value="Cation efflux protein transmembrane domain"/>
    <property type="match status" value="2"/>
</dbReference>
<feature type="transmembrane region" description="Helical" evidence="9">
    <location>
        <begin position="80"/>
        <end position="102"/>
    </location>
</feature>
<keyword evidence="13" id="KW-1185">Reference proteome</keyword>
<feature type="compositionally biased region" description="Basic and acidic residues" evidence="8">
    <location>
        <begin position="152"/>
        <end position="176"/>
    </location>
</feature>
<evidence type="ECO:0000256" key="8">
    <source>
        <dbReference type="SAM" id="MobiDB-lite"/>
    </source>
</evidence>
<feature type="region of interest" description="Disordered" evidence="8">
    <location>
        <begin position="265"/>
        <end position="341"/>
    </location>
</feature>
<feature type="domain" description="Cation efflux protein transmembrane" evidence="10">
    <location>
        <begin position="331"/>
        <end position="409"/>
    </location>
</feature>
<evidence type="ECO:0000259" key="11">
    <source>
        <dbReference type="Pfam" id="PF16916"/>
    </source>
</evidence>
<evidence type="ECO:0000259" key="10">
    <source>
        <dbReference type="Pfam" id="PF01545"/>
    </source>
</evidence>
<keyword evidence="4 9" id="KW-0812">Transmembrane</keyword>
<evidence type="ECO:0000256" key="7">
    <source>
        <dbReference type="ARBA" id="ARBA00023136"/>
    </source>
</evidence>
<reference evidence="12 13" key="1">
    <citation type="journal article" date="2018" name="Mol. Biol. Evol.">
        <title>Broad Genomic Sampling Reveals a Smut Pathogenic Ancestry of the Fungal Clade Ustilaginomycotina.</title>
        <authorList>
            <person name="Kijpornyongpan T."/>
            <person name="Mondo S.J."/>
            <person name="Barry K."/>
            <person name="Sandor L."/>
            <person name="Lee J."/>
            <person name="Lipzen A."/>
            <person name="Pangilinan J."/>
            <person name="LaButti K."/>
            <person name="Hainaut M."/>
            <person name="Henrissat B."/>
            <person name="Grigoriev I.V."/>
            <person name="Spatafora J.W."/>
            <person name="Aime M.C."/>
        </authorList>
    </citation>
    <scope>NUCLEOTIDE SEQUENCE [LARGE SCALE GENOMIC DNA]</scope>
    <source>
        <strain evidence="12 13">MCA 4198</strain>
    </source>
</reference>
<dbReference type="AlphaFoldDB" id="A0A316Z1U7"/>